<dbReference type="RefSeq" id="WP_007986299.1">
    <property type="nucleotide sequence ID" value="NZ_BMZC01000007.1"/>
</dbReference>
<evidence type="ECO:0000313" key="2">
    <source>
        <dbReference type="EMBL" id="MBJ2136030.1"/>
    </source>
</evidence>
<dbReference type="Pfam" id="PF11042">
    <property type="entry name" value="DUF2750"/>
    <property type="match status" value="1"/>
</dbReference>
<dbReference type="Proteomes" id="UP000622604">
    <property type="component" value="Unassembled WGS sequence"/>
</dbReference>
<protein>
    <submittedName>
        <fullName evidence="2">DUF2750 domain-containing protein</fullName>
    </submittedName>
</protein>
<organism evidence="1 3">
    <name type="scientific">Paraglaciecola chathamensis</name>
    <dbReference type="NCBI Taxonomy" id="368405"/>
    <lineage>
        <taxon>Bacteria</taxon>
        <taxon>Pseudomonadati</taxon>
        <taxon>Pseudomonadota</taxon>
        <taxon>Gammaproteobacteria</taxon>
        <taxon>Alteromonadales</taxon>
        <taxon>Alteromonadaceae</taxon>
        <taxon>Paraglaciecola</taxon>
    </lineage>
</organism>
<dbReference type="EMBL" id="JAEILT010000007">
    <property type="protein sequence ID" value="MBJ2136030.1"/>
    <property type="molecule type" value="Genomic_DNA"/>
</dbReference>
<dbReference type="Proteomes" id="UP000649232">
    <property type="component" value="Unassembled WGS sequence"/>
</dbReference>
<dbReference type="AlphaFoldDB" id="A0A8H9IHK6"/>
<accession>A0A8H9IHK6</accession>
<evidence type="ECO:0000313" key="4">
    <source>
        <dbReference type="Proteomes" id="UP000649232"/>
    </source>
</evidence>
<evidence type="ECO:0000313" key="1">
    <source>
        <dbReference type="EMBL" id="GGZ68208.1"/>
    </source>
</evidence>
<proteinExistence type="predicted"/>
<name>A0A8H9IHK6_9ALTE</name>
<sequence length="130" mass="15015">MAPQISLLELTMTDTNIDSADFMAQIKHTQELWALQDKTSDGWVILDSINFENTDVMPLWSNAQLAKEHCIDEWQDYVPKAISVSDWLEFWVEDLAQDNVVIGIEWRDGGEYLEVELADFSQMLAEVEKF</sequence>
<reference evidence="2 4" key="3">
    <citation type="submission" date="2020-12" db="EMBL/GenBank/DDBJ databases">
        <title>Draft genome sequences of nine environmental bacterial isolates colonizing plastic.</title>
        <authorList>
            <person name="Borre I."/>
            <person name="Sonnenschein E.C."/>
        </authorList>
    </citation>
    <scope>NUCLEOTIDE SEQUENCE [LARGE SCALE GENOMIC DNA]</scope>
    <source>
        <strain evidence="2 4">IB30</strain>
    </source>
</reference>
<dbReference type="InterPro" id="IPR021284">
    <property type="entry name" value="DUF2750"/>
</dbReference>
<dbReference type="EMBL" id="BMZC01000007">
    <property type="protein sequence ID" value="GGZ68208.1"/>
    <property type="molecule type" value="Genomic_DNA"/>
</dbReference>
<comment type="caution">
    <text evidence="1">The sequence shown here is derived from an EMBL/GenBank/DDBJ whole genome shotgun (WGS) entry which is preliminary data.</text>
</comment>
<reference evidence="1" key="2">
    <citation type="submission" date="2020-09" db="EMBL/GenBank/DDBJ databases">
        <authorList>
            <person name="Sun Q."/>
            <person name="Kim S."/>
        </authorList>
    </citation>
    <scope>NUCLEOTIDE SEQUENCE</scope>
    <source>
        <strain evidence="1">KCTC 32337</strain>
    </source>
</reference>
<gene>
    <name evidence="1" type="ORF">GCM10011274_28550</name>
    <name evidence="2" type="ORF">JEU11_06160</name>
</gene>
<evidence type="ECO:0000313" key="3">
    <source>
        <dbReference type="Proteomes" id="UP000622604"/>
    </source>
</evidence>
<reference evidence="1" key="1">
    <citation type="journal article" date="2014" name="Int. J. Syst. Evol. Microbiol.">
        <title>Complete genome sequence of Corynebacterium casei LMG S-19264T (=DSM 44701T), isolated from a smear-ripened cheese.</title>
        <authorList>
            <consortium name="US DOE Joint Genome Institute (JGI-PGF)"/>
            <person name="Walter F."/>
            <person name="Albersmeier A."/>
            <person name="Kalinowski J."/>
            <person name="Ruckert C."/>
        </authorList>
    </citation>
    <scope>NUCLEOTIDE SEQUENCE</scope>
    <source>
        <strain evidence="1">KCTC 32337</strain>
    </source>
</reference>